<comment type="caution">
    <text evidence="2">The sequence shown here is derived from an EMBL/GenBank/DDBJ whole genome shotgun (WGS) entry which is preliminary data.</text>
</comment>
<dbReference type="OrthoDB" id="3212792at2"/>
<dbReference type="Gene3D" id="3.30.1330.40">
    <property type="entry name" value="RutC-like"/>
    <property type="match status" value="1"/>
</dbReference>
<dbReference type="RefSeq" id="WP_034245818.1">
    <property type="nucleotide sequence ID" value="NZ_BJYK01000004.1"/>
</dbReference>
<protein>
    <recommendedName>
        <fullName evidence="4">Enamine deaminase RidA</fullName>
    </recommendedName>
</protein>
<comment type="similarity">
    <text evidence="1">Belongs to the RutC family.</text>
</comment>
<dbReference type="CDD" id="cd00448">
    <property type="entry name" value="YjgF_YER057c_UK114_family"/>
    <property type="match status" value="1"/>
</dbReference>
<dbReference type="SUPFAM" id="SSF55298">
    <property type="entry name" value="YjgF-like"/>
    <property type="match status" value="1"/>
</dbReference>
<dbReference type="AlphaFoldDB" id="A0A511YX99"/>
<proteinExistence type="inferred from homology"/>
<evidence type="ECO:0008006" key="4">
    <source>
        <dbReference type="Google" id="ProtNLM"/>
    </source>
</evidence>
<evidence type="ECO:0000256" key="1">
    <source>
        <dbReference type="ARBA" id="ARBA00010552"/>
    </source>
</evidence>
<evidence type="ECO:0000313" key="2">
    <source>
        <dbReference type="EMBL" id="GEN79830.1"/>
    </source>
</evidence>
<dbReference type="EMBL" id="BJYK01000004">
    <property type="protein sequence ID" value="GEN79830.1"/>
    <property type="molecule type" value="Genomic_DNA"/>
</dbReference>
<dbReference type="GO" id="GO:0005829">
    <property type="term" value="C:cytosol"/>
    <property type="evidence" value="ECO:0007669"/>
    <property type="project" value="TreeGrafter"/>
</dbReference>
<reference evidence="2 3" key="1">
    <citation type="submission" date="2019-07" db="EMBL/GenBank/DDBJ databases">
        <title>Whole genome shotgun sequence of Actinotalea fermentans NBRC 105374.</title>
        <authorList>
            <person name="Hosoyama A."/>
            <person name="Uohara A."/>
            <person name="Ohji S."/>
            <person name="Ichikawa N."/>
        </authorList>
    </citation>
    <scope>NUCLEOTIDE SEQUENCE [LARGE SCALE GENOMIC DNA]</scope>
    <source>
        <strain evidence="2 3">NBRC 105374</strain>
    </source>
</reference>
<dbReference type="InterPro" id="IPR035959">
    <property type="entry name" value="RutC-like_sf"/>
</dbReference>
<dbReference type="GO" id="GO:0019239">
    <property type="term" value="F:deaminase activity"/>
    <property type="evidence" value="ECO:0007669"/>
    <property type="project" value="TreeGrafter"/>
</dbReference>
<dbReference type="PANTHER" id="PTHR11803:SF58">
    <property type="entry name" value="PROTEIN HMF1-RELATED"/>
    <property type="match status" value="1"/>
</dbReference>
<name>A0A511YX99_9CELL</name>
<gene>
    <name evidence="2" type="ORF">AFE02nite_15640</name>
</gene>
<dbReference type="InterPro" id="IPR006175">
    <property type="entry name" value="YjgF/YER057c/UK114"/>
</dbReference>
<dbReference type="Proteomes" id="UP000321484">
    <property type="component" value="Unassembled WGS sequence"/>
</dbReference>
<organism evidence="2 3">
    <name type="scientific">Actinotalea fermentans</name>
    <dbReference type="NCBI Taxonomy" id="43671"/>
    <lineage>
        <taxon>Bacteria</taxon>
        <taxon>Bacillati</taxon>
        <taxon>Actinomycetota</taxon>
        <taxon>Actinomycetes</taxon>
        <taxon>Micrococcales</taxon>
        <taxon>Cellulomonadaceae</taxon>
        <taxon>Actinotalea</taxon>
    </lineage>
</organism>
<dbReference type="PANTHER" id="PTHR11803">
    <property type="entry name" value="2-IMINOBUTANOATE/2-IMINOPROPANOATE DEAMINASE RIDA"/>
    <property type="match status" value="1"/>
</dbReference>
<evidence type="ECO:0000313" key="3">
    <source>
        <dbReference type="Proteomes" id="UP000321484"/>
    </source>
</evidence>
<keyword evidence="3" id="KW-1185">Reference proteome</keyword>
<dbReference type="Pfam" id="PF01042">
    <property type="entry name" value="Ribonuc_L-PSP"/>
    <property type="match status" value="1"/>
</dbReference>
<accession>A0A511YX99</accession>
<sequence length="137" mass="14237">MTTQRKTTTHINPPELHASPLFSWAVRVPAGFDTIHLGGHDGVGPDGAVVGPGMAEQTRQALANLRTTVEAAGAQVTDIVAWRILYVDGADLQEGVAAFGEFWPREAAPPAITVVKVLDVGPPGALVEIEAVAAVAP</sequence>